<protein>
    <submittedName>
        <fullName evidence="1">Uncharacterized protein</fullName>
    </submittedName>
</protein>
<dbReference type="EMBL" id="CADCXU010034345">
    <property type="protein sequence ID" value="CAB0019656.1"/>
    <property type="molecule type" value="Genomic_DNA"/>
</dbReference>
<reference evidence="1 2" key="1">
    <citation type="submission" date="2020-02" db="EMBL/GenBank/DDBJ databases">
        <authorList>
            <person name="Ferguson B K."/>
        </authorList>
    </citation>
    <scope>NUCLEOTIDE SEQUENCE [LARGE SCALE GENOMIC DNA]</scope>
</reference>
<sequence>MMHKKGSHGVRLTGSGRYGRPLIGRQESAHGVVAVVKGVTRQTKTTYRPQTLFSEWLMLWIRSLLRTCIN</sequence>
<keyword evidence="2" id="KW-1185">Reference proteome</keyword>
<dbReference type="AlphaFoldDB" id="A0A6H5HRK1"/>
<proteinExistence type="predicted"/>
<organism evidence="1 2">
    <name type="scientific">Nesidiocoris tenuis</name>
    <dbReference type="NCBI Taxonomy" id="355587"/>
    <lineage>
        <taxon>Eukaryota</taxon>
        <taxon>Metazoa</taxon>
        <taxon>Ecdysozoa</taxon>
        <taxon>Arthropoda</taxon>
        <taxon>Hexapoda</taxon>
        <taxon>Insecta</taxon>
        <taxon>Pterygota</taxon>
        <taxon>Neoptera</taxon>
        <taxon>Paraneoptera</taxon>
        <taxon>Hemiptera</taxon>
        <taxon>Heteroptera</taxon>
        <taxon>Panheteroptera</taxon>
        <taxon>Cimicomorpha</taxon>
        <taxon>Miridae</taxon>
        <taxon>Dicyphina</taxon>
        <taxon>Nesidiocoris</taxon>
    </lineage>
</organism>
<feature type="non-terminal residue" evidence="1">
    <location>
        <position position="70"/>
    </location>
</feature>
<name>A0A6H5HRK1_9HEMI</name>
<gene>
    <name evidence="1" type="ORF">NTEN_LOCUS23358</name>
</gene>
<evidence type="ECO:0000313" key="1">
    <source>
        <dbReference type="EMBL" id="CAB0019656.1"/>
    </source>
</evidence>
<accession>A0A6H5HRK1</accession>
<evidence type="ECO:0000313" key="2">
    <source>
        <dbReference type="Proteomes" id="UP000479000"/>
    </source>
</evidence>
<dbReference type="Proteomes" id="UP000479000">
    <property type="component" value="Unassembled WGS sequence"/>
</dbReference>